<reference evidence="1" key="1">
    <citation type="submission" date="2018-02" db="EMBL/GenBank/DDBJ databases">
        <authorList>
            <person name="Cohen D.B."/>
            <person name="Kent A.D."/>
        </authorList>
    </citation>
    <scope>NUCLEOTIDE SEQUENCE</scope>
</reference>
<dbReference type="EMBL" id="OIVN01002579">
    <property type="protein sequence ID" value="SPD04823.1"/>
    <property type="molecule type" value="Genomic_DNA"/>
</dbReference>
<evidence type="ECO:0000313" key="2">
    <source>
        <dbReference type="EMBL" id="SPD11399.1"/>
    </source>
</evidence>
<sequence>MSPESLKEVENLNLIAASIKHVVNLNHSDGSAGYPNSLLSPRGYSRLFKSSWKTRLMLAWTPSRDASCLKIVMRRPGGEG</sequence>
<name>A0A2N9GZ63_FAGSY</name>
<dbReference type="AlphaFoldDB" id="A0A2N9GZ63"/>
<dbReference type="EMBL" id="OIVN01003458">
    <property type="protein sequence ID" value="SPD11399.1"/>
    <property type="molecule type" value="Genomic_DNA"/>
</dbReference>
<proteinExistence type="predicted"/>
<protein>
    <submittedName>
        <fullName evidence="1">Uncharacterized protein</fullName>
    </submittedName>
</protein>
<accession>A0A2N9GZ63</accession>
<evidence type="ECO:0000313" key="1">
    <source>
        <dbReference type="EMBL" id="SPD04823.1"/>
    </source>
</evidence>
<gene>
    <name evidence="1" type="ORF">FSB_LOCUS32705</name>
    <name evidence="2" type="ORF">FSB_LOCUS39281</name>
</gene>
<organism evidence="1">
    <name type="scientific">Fagus sylvatica</name>
    <name type="common">Beechnut</name>
    <dbReference type="NCBI Taxonomy" id="28930"/>
    <lineage>
        <taxon>Eukaryota</taxon>
        <taxon>Viridiplantae</taxon>
        <taxon>Streptophyta</taxon>
        <taxon>Embryophyta</taxon>
        <taxon>Tracheophyta</taxon>
        <taxon>Spermatophyta</taxon>
        <taxon>Magnoliopsida</taxon>
        <taxon>eudicotyledons</taxon>
        <taxon>Gunneridae</taxon>
        <taxon>Pentapetalae</taxon>
        <taxon>rosids</taxon>
        <taxon>fabids</taxon>
        <taxon>Fagales</taxon>
        <taxon>Fagaceae</taxon>
        <taxon>Fagus</taxon>
    </lineage>
</organism>